<dbReference type="InterPro" id="IPR038484">
    <property type="entry name" value="MucB/RseB_C_sf"/>
</dbReference>
<dbReference type="InterPro" id="IPR033436">
    <property type="entry name" value="MucB/RseB_C"/>
</dbReference>
<name>A0A1A9F1N0_9GAMM</name>
<gene>
    <name evidence="3" type="ORF">A8C75_17360</name>
</gene>
<dbReference type="Gene3D" id="1.10.10.880">
    <property type="entry name" value="Anti sigma-E protein RseA, N-terminal domain"/>
    <property type="match status" value="1"/>
</dbReference>
<dbReference type="InterPro" id="IPR036147">
    <property type="entry name" value="Anti-sigma_E_RseA_N_sf"/>
</dbReference>
<dbReference type="SUPFAM" id="SSF89069">
    <property type="entry name" value="N-terminal, cytoplasmic domain of anti-sigmaE factor RseA"/>
    <property type="match status" value="1"/>
</dbReference>
<dbReference type="STRING" id="1821621.A8C75_17360"/>
<dbReference type="Proteomes" id="UP000078070">
    <property type="component" value="Chromosome"/>
</dbReference>
<evidence type="ECO:0000313" key="4">
    <source>
        <dbReference type="Proteomes" id="UP000078070"/>
    </source>
</evidence>
<protein>
    <recommendedName>
        <fullName evidence="5">Anti sigma-E protein RseA N-terminal domain-containing protein</fullName>
    </recommendedName>
</protein>
<feature type="domain" description="MucB/RseB C-terminal" evidence="2">
    <location>
        <begin position="190"/>
        <end position="279"/>
    </location>
</feature>
<accession>A0A1A9F1N0</accession>
<dbReference type="EMBL" id="CP015839">
    <property type="protein sequence ID" value="ANG64065.1"/>
    <property type="molecule type" value="Genomic_DNA"/>
</dbReference>
<feature type="domain" description="Anti sigma-E protein RseA N-terminal" evidence="1">
    <location>
        <begin position="6"/>
        <end position="78"/>
    </location>
</feature>
<dbReference type="Gene3D" id="3.30.200.100">
    <property type="entry name" value="MucB/RseB, C-terminal domain"/>
    <property type="match status" value="1"/>
</dbReference>
<dbReference type="Pfam" id="PF03872">
    <property type="entry name" value="RseA_N"/>
    <property type="match status" value="1"/>
</dbReference>
<reference evidence="3 4" key="2">
    <citation type="journal article" date="2018" name="Int. J. Syst. Evol. Microbiol.">
        <title>Marinobacterium aestuarii sp. nov., a benzene-degrading marine bacterium isolated from estuary sediment.</title>
        <authorList>
            <person name="Bae S.S."/>
            <person name="Jung J."/>
            <person name="Chung D."/>
            <person name="Baek K."/>
        </authorList>
    </citation>
    <scope>NUCLEOTIDE SEQUENCE [LARGE SCALE GENOMIC DNA]</scope>
    <source>
        <strain evidence="3 4">ST58-10</strain>
    </source>
</reference>
<reference evidence="4" key="1">
    <citation type="submission" date="2016-05" db="EMBL/GenBank/DDBJ databases">
        <authorList>
            <person name="Baek K."/>
            <person name="Yang S.-J."/>
        </authorList>
    </citation>
    <scope>NUCLEOTIDE SEQUENCE [LARGE SCALE GENOMIC DNA]</scope>
    <source>
        <strain evidence="4">ST58-10</strain>
    </source>
</reference>
<dbReference type="OrthoDB" id="5734981at2"/>
<evidence type="ECO:0000259" key="2">
    <source>
        <dbReference type="Pfam" id="PF17188"/>
    </source>
</evidence>
<dbReference type="InterPro" id="IPR052383">
    <property type="entry name" value="Anti-sigma-E_RseA-like"/>
</dbReference>
<dbReference type="InterPro" id="IPR005572">
    <property type="entry name" value="Anti-sigma_E_RseA_N"/>
</dbReference>
<evidence type="ECO:0008006" key="5">
    <source>
        <dbReference type="Google" id="ProtNLM"/>
    </source>
</evidence>
<sequence length="282" mass="30706">MSDEFNDTLSALVDGEANDFETRRLLSTLDEKPAMGEKWRRYHLTRSALKGERDTVITDISAGVMAQIASADVGPLLDTGEFDAEQETAPRKIEAGRYWKPLISMATAASVTAVVILGVQGFNAEPINTVASSQPQYLLPSVSSSADFVRARYGHESGYAAQGAPQADVIRLSRGLERYIDQHQHMLGVKEPGWRAQWLPDGFTKVRHEVMPDAEVMLFSDGRHSVSVCIEPFGRQTVAAGAAQSKDMIAVGKRRGDDFVTVVGDVPLMIADRIAASVQVSQ</sequence>
<proteinExistence type="predicted"/>
<dbReference type="RefSeq" id="WP_067385339.1">
    <property type="nucleotide sequence ID" value="NZ_CP015839.1"/>
</dbReference>
<dbReference type="KEGG" id="mars:A8C75_17360"/>
<dbReference type="Pfam" id="PF17188">
    <property type="entry name" value="MucB_RseB_C"/>
    <property type="match status" value="1"/>
</dbReference>
<evidence type="ECO:0000259" key="1">
    <source>
        <dbReference type="Pfam" id="PF03872"/>
    </source>
</evidence>
<organism evidence="3 4">
    <name type="scientific">Marinobacterium aestuarii</name>
    <dbReference type="NCBI Taxonomy" id="1821621"/>
    <lineage>
        <taxon>Bacteria</taxon>
        <taxon>Pseudomonadati</taxon>
        <taxon>Pseudomonadota</taxon>
        <taxon>Gammaproteobacteria</taxon>
        <taxon>Oceanospirillales</taxon>
        <taxon>Oceanospirillaceae</taxon>
        <taxon>Marinobacterium</taxon>
    </lineage>
</organism>
<dbReference type="CDD" id="cd16328">
    <property type="entry name" value="RseA_N"/>
    <property type="match status" value="1"/>
</dbReference>
<dbReference type="AlphaFoldDB" id="A0A1A9F1N0"/>
<dbReference type="PANTHER" id="PTHR38104:SF1">
    <property type="entry name" value="ANTI-SIGMA-E FACTOR RSEA"/>
    <property type="match status" value="1"/>
</dbReference>
<evidence type="ECO:0000313" key="3">
    <source>
        <dbReference type="EMBL" id="ANG64065.1"/>
    </source>
</evidence>
<dbReference type="GO" id="GO:0016989">
    <property type="term" value="F:sigma factor antagonist activity"/>
    <property type="evidence" value="ECO:0007669"/>
    <property type="project" value="InterPro"/>
</dbReference>
<dbReference type="PANTHER" id="PTHR38104">
    <property type="match status" value="1"/>
</dbReference>
<keyword evidence="4" id="KW-1185">Reference proteome</keyword>